<comment type="subcellular location">
    <subcellularLocation>
        <location evidence="1">Nucleus</location>
    </subcellularLocation>
</comment>
<feature type="domain" description="Importin N-terminal" evidence="4">
    <location>
        <begin position="25"/>
        <end position="105"/>
    </location>
</feature>
<keyword evidence="6" id="KW-1185">Reference proteome</keyword>
<dbReference type="GO" id="GO:0005635">
    <property type="term" value="C:nuclear envelope"/>
    <property type="evidence" value="ECO:0007669"/>
    <property type="project" value="TreeGrafter"/>
</dbReference>
<protein>
    <recommendedName>
        <fullName evidence="4">Importin N-terminal domain-containing protein</fullName>
    </recommendedName>
</protein>
<dbReference type="OrthoDB" id="760868at2759"/>
<evidence type="ECO:0000313" key="5">
    <source>
        <dbReference type="EMBL" id="KAG7195496.1"/>
    </source>
</evidence>
<proteinExistence type="predicted"/>
<evidence type="ECO:0000256" key="1">
    <source>
        <dbReference type="ARBA" id="ARBA00004123"/>
    </source>
</evidence>
<dbReference type="InterPro" id="IPR001494">
    <property type="entry name" value="Importin-beta_N"/>
</dbReference>
<dbReference type="SUPFAM" id="SSF48371">
    <property type="entry name" value="ARM repeat"/>
    <property type="match status" value="1"/>
</dbReference>
<accession>A0A9P8AK39</accession>
<dbReference type="PANTHER" id="PTHR10997:SF28">
    <property type="entry name" value="IMPORTIN BETA SMX1"/>
    <property type="match status" value="1"/>
</dbReference>
<dbReference type="AlphaFoldDB" id="A0A9P8AK39"/>
<dbReference type="RefSeq" id="XP_043051041.1">
    <property type="nucleotide sequence ID" value="XM_043193989.1"/>
</dbReference>
<dbReference type="PROSITE" id="PS50166">
    <property type="entry name" value="IMPORTIN_B_NT"/>
    <property type="match status" value="1"/>
</dbReference>
<dbReference type="Pfam" id="PF03810">
    <property type="entry name" value="IBN_N"/>
    <property type="match status" value="1"/>
</dbReference>
<keyword evidence="3" id="KW-0539">Nucleus</keyword>
<dbReference type="GO" id="GO:0031267">
    <property type="term" value="F:small GTPase binding"/>
    <property type="evidence" value="ECO:0007669"/>
    <property type="project" value="InterPro"/>
</dbReference>
<dbReference type="Gene3D" id="1.25.10.10">
    <property type="entry name" value="Leucine-rich Repeat Variant"/>
    <property type="match status" value="1"/>
</dbReference>
<dbReference type="PANTHER" id="PTHR10997">
    <property type="entry name" value="IMPORTIN-7, 8, 11"/>
    <property type="match status" value="1"/>
</dbReference>
<sequence>MERDSLLQTLVGAVLGHSNEHRKQCEQQLKELEKHQGFTAYLLDLLSESDPVVRLAAAIVFRIRVGRCWVPQGGSGGRAAANDLGAILDQEKTLIKTKLIESLLKVSKDHKLRAQLTLALSSILNNEKWSEIEDIIKSLLSDVNNTDHLYVGLMVLFEYSKCYRWSDKMPNEGANPVLESIATEIFPYVENIAKQLLSQDTLLSDEMLYMILKIYKYVTYSDIPLYLVDNPTNLGNWCQLHLNIINAPLPKIVIELDPADRPLHPRIKAIKHSFGNLERMLRLHAATGRKKDFKFAQVYMSAIVPDIVNSYYKVIEQWSSKQLWLSEASVFHLTNFLELLLDSEGWTLIKDQLDAILRLLIIPTLSASETSIELYGDDPEDYIRRYLDIGRFWSTADIGADNFIFRLSSKRFDASVNLLLAAVSDIFNKRAANRNDLEAAKHAEAAIRILSTISTSLEKNSSPVKGQLDKIAHTFIVPELLQDTISNTPWLTARACDFFACAIINYPDQSVVQDVFQGIAYCAQQADHLPIQIKAFDALGQLVPEPYVAAQVAPQAPQLMNTLLELSKKFESEILNDVMDIIVENFPANLEPYANELSSNLVAQFMKLAGEILENSSNSGMSYEISEPSGSSEIDIEKESQATGVLVTLSTLVKSMSHNPEVATNLAHSLKGVLEFILENAMVEFLASAIELMKIIVDTGKTVLPVIWELYDICLGSFQTYGFDYFDAFEMFFEAIINHGFIKEDIKMDSPRVQGLFQICLKIIGNADDSVNTYDAEIAFSLIELSILALGERIRSSIPGLMSQTFDIFKRMENNDVFDGEMLDHLLVLRVFFACIYIDASASLQVLASNQFLPSFYKLWIKNSEDFRSVHGCKLQILASGAILFNSSALSFVPKEYVSETVDLLLDNLEALPGAIRARDALLTDGNPRAASDYTEGAYYDDFNDDAELEASKITPLENVDAGTTAVHSIVTLQSNDPQHFQAVFGYISDKQKDFLQRISQRQ</sequence>
<dbReference type="GeneID" id="66116633"/>
<name>A0A9P8AK39_9ASCO</name>
<evidence type="ECO:0000256" key="3">
    <source>
        <dbReference type="ARBA" id="ARBA00023242"/>
    </source>
</evidence>
<dbReference type="InterPro" id="IPR016024">
    <property type="entry name" value="ARM-type_fold"/>
</dbReference>
<keyword evidence="2" id="KW-0813">Transport</keyword>
<dbReference type="SMART" id="SM00913">
    <property type="entry name" value="IBN_N"/>
    <property type="match status" value="1"/>
</dbReference>
<dbReference type="Proteomes" id="UP000790833">
    <property type="component" value="Unassembled WGS sequence"/>
</dbReference>
<evidence type="ECO:0000313" key="6">
    <source>
        <dbReference type="Proteomes" id="UP000790833"/>
    </source>
</evidence>
<dbReference type="GO" id="GO:0006606">
    <property type="term" value="P:protein import into nucleus"/>
    <property type="evidence" value="ECO:0007669"/>
    <property type="project" value="TreeGrafter"/>
</dbReference>
<gene>
    <name evidence="5" type="ORF">KQ657_003259</name>
</gene>
<reference evidence="5" key="1">
    <citation type="submission" date="2021-03" db="EMBL/GenBank/DDBJ databases">
        <authorList>
            <person name="Palmer J.M."/>
        </authorList>
    </citation>
    <scope>NUCLEOTIDE SEQUENCE</scope>
    <source>
        <strain evidence="5">ARV_011</strain>
    </source>
</reference>
<dbReference type="EMBL" id="JAHMUF010000003">
    <property type="protein sequence ID" value="KAG7195496.1"/>
    <property type="molecule type" value="Genomic_DNA"/>
</dbReference>
<dbReference type="InterPro" id="IPR011989">
    <property type="entry name" value="ARM-like"/>
</dbReference>
<dbReference type="GO" id="GO:0005829">
    <property type="term" value="C:cytosol"/>
    <property type="evidence" value="ECO:0007669"/>
    <property type="project" value="TreeGrafter"/>
</dbReference>
<organism evidence="5 6">
    <name type="scientific">Scheffersomyces spartinae</name>
    <dbReference type="NCBI Taxonomy" id="45513"/>
    <lineage>
        <taxon>Eukaryota</taxon>
        <taxon>Fungi</taxon>
        <taxon>Dikarya</taxon>
        <taxon>Ascomycota</taxon>
        <taxon>Saccharomycotina</taxon>
        <taxon>Pichiomycetes</taxon>
        <taxon>Debaryomycetaceae</taxon>
        <taxon>Scheffersomyces</taxon>
    </lineage>
</organism>
<evidence type="ECO:0000259" key="4">
    <source>
        <dbReference type="PROSITE" id="PS50166"/>
    </source>
</evidence>
<evidence type="ECO:0000256" key="2">
    <source>
        <dbReference type="ARBA" id="ARBA00022448"/>
    </source>
</evidence>
<comment type="caution">
    <text evidence="5">The sequence shown here is derived from an EMBL/GenBank/DDBJ whole genome shotgun (WGS) entry which is preliminary data.</text>
</comment>